<dbReference type="HAMAP" id="MF_01970">
    <property type="entry name" value="Kynureninase"/>
    <property type="match status" value="1"/>
</dbReference>
<proteinExistence type="inferred from homology"/>
<organism evidence="4">
    <name type="scientific">hydrothermal vent metagenome</name>
    <dbReference type="NCBI Taxonomy" id="652676"/>
    <lineage>
        <taxon>unclassified sequences</taxon>
        <taxon>metagenomes</taxon>
        <taxon>ecological metagenomes</taxon>
    </lineage>
</organism>
<sequence>MKTTSLETLSISQSPGLLDARKQDGLDPLSSIGDLFDLPPDLVYLDGNSLGAMPAVVPEKIQEAVTEGWRTGLIRSWNDRDWHVLPLTLGNRLAPLMGANAGEVLVVDSTSINLFKTLSAALEMRPDRTEIVSERDNFPSDLHIIQGAITHFYPQHKLVEGKESDESILELIGPSTAVVTLTQVSYRTGFIRDMERITKEAHRAGALVIWDLAHTLGAVPVDLNAADVDFAVGCTYKYLNAGPGGPAYLFVADRHITDAVNPLTGWQAHADPFSFDTHFKPASNIDKFRCGTPGVLSYIALESSLDIFEMVDMETIRKKSKRLTTLFVDLVESLCNGYPLQLASPRDSNQRGSQVSFSHTDGWPIMQALIAHGVIGDFRAPDLLRFGFAPLYTRYEDVWLAASMLAHILESECWKDPAYTTPKLVT</sequence>
<dbReference type="InterPro" id="IPR015424">
    <property type="entry name" value="PyrdxlP-dep_Trfase"/>
</dbReference>
<dbReference type="InterPro" id="IPR010111">
    <property type="entry name" value="Kynureninase"/>
</dbReference>
<dbReference type="GO" id="GO:0005737">
    <property type="term" value="C:cytoplasm"/>
    <property type="evidence" value="ECO:0007669"/>
    <property type="project" value="InterPro"/>
</dbReference>
<evidence type="ECO:0000256" key="1">
    <source>
        <dbReference type="ARBA" id="ARBA00022642"/>
    </source>
</evidence>
<dbReference type="EC" id="3.7.1.3" evidence="4"/>
<keyword evidence="1" id="KW-0662">Pyridine nucleotide biosynthesis</keyword>
<dbReference type="Gene3D" id="3.40.640.10">
    <property type="entry name" value="Type I PLP-dependent aspartate aminotransferase-like (Major domain)"/>
    <property type="match status" value="1"/>
</dbReference>
<evidence type="ECO:0000313" key="4">
    <source>
        <dbReference type="EMBL" id="CUS51270.1"/>
    </source>
</evidence>
<reference evidence="4" key="1">
    <citation type="submission" date="2015-10" db="EMBL/GenBank/DDBJ databases">
        <authorList>
            <person name="Gilbert D.G."/>
        </authorList>
    </citation>
    <scope>NUCLEOTIDE SEQUENCE</scope>
</reference>
<dbReference type="InterPro" id="IPR015421">
    <property type="entry name" value="PyrdxlP-dep_Trfase_major"/>
</dbReference>
<dbReference type="Gene3D" id="3.90.1150.10">
    <property type="entry name" value="Aspartate Aminotransferase, domain 1"/>
    <property type="match status" value="1"/>
</dbReference>
<dbReference type="Pfam" id="PF22580">
    <property type="entry name" value="KYNU_C"/>
    <property type="match status" value="1"/>
</dbReference>
<dbReference type="GO" id="GO:0030170">
    <property type="term" value="F:pyridoxal phosphate binding"/>
    <property type="evidence" value="ECO:0007669"/>
    <property type="project" value="InterPro"/>
</dbReference>
<dbReference type="GO" id="GO:0030429">
    <property type="term" value="F:kynureninase activity"/>
    <property type="evidence" value="ECO:0007669"/>
    <property type="project" value="UniProtKB-EC"/>
</dbReference>
<dbReference type="PANTHER" id="PTHR14084">
    <property type="entry name" value="KYNURENINASE"/>
    <property type="match status" value="1"/>
</dbReference>
<keyword evidence="3" id="KW-0663">Pyridoxal phosphate</keyword>
<dbReference type="SUPFAM" id="SSF53383">
    <property type="entry name" value="PLP-dependent transferases"/>
    <property type="match status" value="1"/>
</dbReference>
<accession>A0A170PQZ4</accession>
<evidence type="ECO:0000256" key="2">
    <source>
        <dbReference type="ARBA" id="ARBA00022801"/>
    </source>
</evidence>
<dbReference type="NCBIfam" id="TIGR01814">
    <property type="entry name" value="kynureninase"/>
    <property type="match status" value="1"/>
</dbReference>
<dbReference type="EMBL" id="CZRL01000059">
    <property type="protein sequence ID" value="CUS51270.1"/>
    <property type="molecule type" value="Genomic_DNA"/>
</dbReference>
<dbReference type="AlphaFoldDB" id="A0A170PQZ4"/>
<dbReference type="InterPro" id="IPR015422">
    <property type="entry name" value="PyrdxlP-dep_Trfase_small"/>
</dbReference>
<keyword evidence="2 4" id="KW-0378">Hydrolase</keyword>
<name>A0A170PQZ4_9ZZZZ</name>
<protein>
    <submittedName>
        <fullName evidence="4">Kynureninase</fullName>
        <ecNumber evidence="4">3.7.1.3</ecNumber>
    </submittedName>
</protein>
<dbReference type="GO" id="GO:0019441">
    <property type="term" value="P:L-tryptophan catabolic process to kynurenine"/>
    <property type="evidence" value="ECO:0007669"/>
    <property type="project" value="TreeGrafter"/>
</dbReference>
<dbReference type="PANTHER" id="PTHR14084:SF0">
    <property type="entry name" value="KYNURENINASE"/>
    <property type="match status" value="1"/>
</dbReference>
<dbReference type="GO" id="GO:0009435">
    <property type="term" value="P:NAD+ biosynthetic process"/>
    <property type="evidence" value="ECO:0007669"/>
    <property type="project" value="InterPro"/>
</dbReference>
<dbReference type="PIRSF" id="PIRSF038800">
    <property type="entry name" value="KYNU"/>
    <property type="match status" value="1"/>
</dbReference>
<evidence type="ECO:0000256" key="3">
    <source>
        <dbReference type="ARBA" id="ARBA00022898"/>
    </source>
</evidence>
<dbReference type="GO" id="GO:0043420">
    <property type="term" value="P:anthranilate metabolic process"/>
    <property type="evidence" value="ECO:0007669"/>
    <property type="project" value="TreeGrafter"/>
</dbReference>
<gene>
    <name evidence="4" type="ORF">MGWOODY_XGa322</name>
</gene>